<gene>
    <name evidence="1" type="ORF">HUJ06_007632</name>
</gene>
<evidence type="ECO:0000313" key="2">
    <source>
        <dbReference type="Proteomes" id="UP000607653"/>
    </source>
</evidence>
<comment type="caution">
    <text evidence="1">The sequence shown here is derived from an EMBL/GenBank/DDBJ whole genome shotgun (WGS) entry which is preliminary data.</text>
</comment>
<keyword evidence="2" id="KW-1185">Reference proteome</keyword>
<proteinExistence type="predicted"/>
<dbReference type="AlphaFoldDB" id="A0A822YZW1"/>
<reference evidence="1 2" key="1">
    <citation type="journal article" date="2020" name="Mol. Biol. Evol.">
        <title>Distinct Expression and Methylation Patterns for Genes with Different Fates following a Single Whole-Genome Duplication in Flowering Plants.</title>
        <authorList>
            <person name="Shi T."/>
            <person name="Rahmani R.S."/>
            <person name="Gugger P.F."/>
            <person name="Wang M."/>
            <person name="Li H."/>
            <person name="Zhang Y."/>
            <person name="Li Z."/>
            <person name="Wang Q."/>
            <person name="Van de Peer Y."/>
            <person name="Marchal K."/>
            <person name="Chen J."/>
        </authorList>
    </citation>
    <scope>NUCLEOTIDE SEQUENCE [LARGE SCALE GENOMIC DNA]</scope>
    <source>
        <tissue evidence="1">Leaf</tissue>
    </source>
</reference>
<evidence type="ECO:0000313" key="1">
    <source>
        <dbReference type="EMBL" id="DAD36991.1"/>
    </source>
</evidence>
<name>A0A822YZW1_NELNU</name>
<sequence>MIDAAIRLSHLSICTLHSAVLLCLDGSMKKISGVVFFEHCTSFQGARTHLTVLFWCKKCIQICLLLYSFFFRA</sequence>
<protein>
    <submittedName>
        <fullName evidence="1">Uncharacterized protein</fullName>
    </submittedName>
</protein>
<organism evidence="1 2">
    <name type="scientific">Nelumbo nucifera</name>
    <name type="common">Sacred lotus</name>
    <dbReference type="NCBI Taxonomy" id="4432"/>
    <lineage>
        <taxon>Eukaryota</taxon>
        <taxon>Viridiplantae</taxon>
        <taxon>Streptophyta</taxon>
        <taxon>Embryophyta</taxon>
        <taxon>Tracheophyta</taxon>
        <taxon>Spermatophyta</taxon>
        <taxon>Magnoliopsida</taxon>
        <taxon>Proteales</taxon>
        <taxon>Nelumbonaceae</taxon>
        <taxon>Nelumbo</taxon>
    </lineage>
</organism>
<dbReference type="Proteomes" id="UP000607653">
    <property type="component" value="Unassembled WGS sequence"/>
</dbReference>
<dbReference type="EMBL" id="DUZY01000004">
    <property type="protein sequence ID" value="DAD36991.1"/>
    <property type="molecule type" value="Genomic_DNA"/>
</dbReference>
<accession>A0A822YZW1</accession>